<feature type="compositionally biased region" description="Polar residues" evidence="1">
    <location>
        <begin position="1073"/>
        <end position="1110"/>
    </location>
</feature>
<feature type="region of interest" description="Disordered" evidence="1">
    <location>
        <begin position="1049"/>
        <end position="1194"/>
    </location>
</feature>
<feature type="compositionally biased region" description="Polar residues" evidence="1">
    <location>
        <begin position="1144"/>
        <end position="1168"/>
    </location>
</feature>
<gene>
    <name evidence="3" type="ORF">EB796_001015</name>
</gene>
<dbReference type="InterPro" id="IPR011993">
    <property type="entry name" value="PH-like_dom_sf"/>
</dbReference>
<dbReference type="PROSITE" id="PS50010">
    <property type="entry name" value="DH_2"/>
    <property type="match status" value="1"/>
</dbReference>
<reference evidence="3" key="1">
    <citation type="submission" date="2020-06" db="EMBL/GenBank/DDBJ databases">
        <title>Draft genome of Bugula neritina, a colonial animal packing powerful symbionts and potential medicines.</title>
        <authorList>
            <person name="Rayko M."/>
        </authorList>
    </citation>
    <scope>NUCLEOTIDE SEQUENCE [LARGE SCALE GENOMIC DNA]</scope>
    <source>
        <strain evidence="3">Kwan_BN1</strain>
    </source>
</reference>
<dbReference type="PANTHER" id="PTHR45845:SF3">
    <property type="entry name" value="PURATROPHIN-1-LIKE, ISOFORM A"/>
    <property type="match status" value="1"/>
</dbReference>
<feature type="compositionally biased region" description="Polar residues" evidence="1">
    <location>
        <begin position="1291"/>
        <end position="1304"/>
    </location>
</feature>
<dbReference type="InterPro" id="IPR000219">
    <property type="entry name" value="DH_dom"/>
</dbReference>
<feature type="region of interest" description="Disordered" evidence="1">
    <location>
        <begin position="1718"/>
        <end position="1811"/>
    </location>
</feature>
<evidence type="ECO:0000313" key="4">
    <source>
        <dbReference type="Proteomes" id="UP000593567"/>
    </source>
</evidence>
<name>A0A7J7KR70_BUGNE</name>
<dbReference type="GO" id="GO:0005085">
    <property type="term" value="F:guanyl-nucleotide exchange factor activity"/>
    <property type="evidence" value="ECO:0007669"/>
    <property type="project" value="InterPro"/>
</dbReference>
<dbReference type="Gene3D" id="1.20.900.10">
    <property type="entry name" value="Dbl homology (DH) domain"/>
    <property type="match status" value="1"/>
</dbReference>
<dbReference type="Gene3D" id="2.30.29.30">
    <property type="entry name" value="Pleckstrin-homology domain (PH domain)/Phosphotyrosine-binding domain (PTB)"/>
    <property type="match status" value="1"/>
</dbReference>
<feature type="compositionally biased region" description="Low complexity" evidence="1">
    <location>
        <begin position="1718"/>
        <end position="1747"/>
    </location>
</feature>
<dbReference type="PANTHER" id="PTHR45845">
    <property type="entry name" value="RHO GUANINE NUCLEOTIDE EXCHANGE FACTOR-RELATED"/>
    <property type="match status" value="1"/>
</dbReference>
<proteinExistence type="predicted"/>
<feature type="region of interest" description="Disordered" evidence="1">
    <location>
        <begin position="357"/>
        <end position="397"/>
    </location>
</feature>
<dbReference type="Pfam" id="PF22697">
    <property type="entry name" value="SOS1_NGEF_PH"/>
    <property type="match status" value="1"/>
</dbReference>
<feature type="compositionally biased region" description="Low complexity" evidence="1">
    <location>
        <begin position="1784"/>
        <end position="1803"/>
    </location>
</feature>
<dbReference type="SMART" id="SM00325">
    <property type="entry name" value="RhoGEF"/>
    <property type="match status" value="1"/>
</dbReference>
<feature type="domain" description="DH" evidence="2">
    <location>
        <begin position="1378"/>
        <end position="1554"/>
    </location>
</feature>
<dbReference type="SUPFAM" id="SSF48065">
    <property type="entry name" value="DBL homology domain (DH-domain)"/>
    <property type="match status" value="1"/>
</dbReference>
<evidence type="ECO:0000313" key="3">
    <source>
        <dbReference type="EMBL" id="KAF6040686.1"/>
    </source>
</evidence>
<protein>
    <submittedName>
        <fullName evidence="3">PLEKHG4</fullName>
    </submittedName>
</protein>
<evidence type="ECO:0000256" key="1">
    <source>
        <dbReference type="SAM" id="MobiDB-lite"/>
    </source>
</evidence>
<dbReference type="EMBL" id="VXIV02000115">
    <property type="protein sequence ID" value="KAF6040686.1"/>
    <property type="molecule type" value="Genomic_DNA"/>
</dbReference>
<feature type="compositionally biased region" description="Low complexity" evidence="1">
    <location>
        <begin position="1322"/>
        <end position="1339"/>
    </location>
</feature>
<feature type="region of interest" description="Disordered" evidence="1">
    <location>
        <begin position="1281"/>
        <end position="1343"/>
    </location>
</feature>
<feature type="region of interest" description="Disordered" evidence="1">
    <location>
        <begin position="184"/>
        <end position="203"/>
    </location>
</feature>
<feature type="compositionally biased region" description="Polar residues" evidence="1">
    <location>
        <begin position="1183"/>
        <end position="1194"/>
    </location>
</feature>
<feature type="compositionally biased region" description="Basic and acidic residues" evidence="1">
    <location>
        <begin position="1129"/>
        <end position="1143"/>
    </location>
</feature>
<sequence length="1826" mass="204393">MATSGPISWLKQAARNVLSNTKLGELLDINNDHQTVDKNDSLESESEKIDTVSEVAMETNDTSVADGIETNGTRANLETNEVTSHADYVEGASLTKSDKPPFEGYHLDIDMESFYSQSTKSLPRYRRDHHSFDVSQSGYVEKISAVPCSPRLVPKSSSGNQKQVVARMLRSYPQPDGSYICPIEQPIKADKPPPLPVKDRDKQPKVTIHIPRSRNYYPIQIGHHSQQQSELYKEQVQRQAFALRSAERRGKRSLSHQQSAVQLANKPCYYQPAYTRTCSHPTNSRLPHHNTVNTPTVNNYKTEHNLVYAVSDCYNNPSHQFTQPDAIGGGSYIHPPQERRASLQVAKTVYVNPYNSLRMNSDSDIPEHPETTHPAEGMDQEPKENPQGEGSSKPELYPEQRLEFPLRLRPRTQVRMTCFDVLHNANHILEFLSHKVDVLEQSLRLFTDRLSEMSDLAVTTPPCTKIDTEFCICHYTFDTAKLGHGIWKYFCDAERCNFCCHLFENLASRPGRSCHLSVLDLNLNLILAGALVISGEDNGGLVVFIEAHSQSWAHCDEDCLHDLSNFLEYISATVRNGKISVVVDSRASPESVNHLIKESIEISQKNSKGGISVASFIIEEPLLYSSRTTESGILTSQPSNVKITYSTLHDYALRLSPDKLPAQLGGTYQFDADSWIRSHACLEKKVQQHQRAFGEIFQSIHSLSLVPQTIRHAGNVIHQHKNAVDIIDRTVKQLNRSKYTEEGSRYPSDVDDINSLNILRDAEIRQLLDDLNTFMTGTLAFRDVMDSLQSLGQTGKEVSRLKVLAEQRLAKLYGCQKLWFCIEEMTKTLAMLRRAHDLIHKHRVISNNLKSAQVQFQNFNKIKQSVQKLLRQGNELLSESKVVLSQVETPIPWLEQLSSKLDIELSSLSTFLEKTELLVTDTYECYKVLDQAYDWAVESMKFVSSMNMDECLTEDGVQKLSANLASFMKSHKVIDRKTFDEASFKARGLGNKRLIDQCKIAKARCEETKQVLKVRQTTITKAKEEIEAQKARRISLEQLAADTNITPLTKLPNKSLADTGNEDIWLPQPNTPSPSQITTSRAGVNENKSNQSVQSTKPPSDDTNNNTGSRRVSKAAKLSVRSASNHTRTKSEDNSVRLVDESSYKSPLTESIDTMASSSQEDMLSPNGSQSDILSQSSSEKQTSTVTAIKSEQNAAESVIKRRSFAGFTASPNTFPQFNNLTKDTNKLTDTMTKHLSQNLSELDEGLATVDDDSSCNSHAELGKSVVEKLEELGIDQSPRSAISKVKSSQRDSVITGSSDSLTSYHEDHEVLTEDSGALTKSSSSSSNSHDTHTNTNSSVQWSPIPVNTHLLQKNSSHQWQSMSDLRLTESEVRSRRTLAHIMNELIQTEKDYVLALKLVVEKYIPEMNREDVPQTLRGSRGIIFGNIEKIYDFHNHFFLKELLECDKEPFRISQCFLEHEKEFLMYALYNKNKPKSDSLMVDHGTSFFRSLQTSMGDKMDLSSYLLKPVQRMGKYALIIKQILKECPESAAEYQDLTAAQEMIKFCLQHGNDLLAMDALKDCDVNLQEQGTLLLQGELLLQKGKNKAVKRHLFLFDDLLVFAKSKRLGAATDEYTYKSSLKAPCSQSKNKWVSTFEKILWNQALKNRESRLTELSFMGIGSKPSLDLKQSEDNIQDRTINTELAQKAIQMKSMPESGACDSGKSPFFFARKTSATSKSKAAPSAHSHSSHSHSSSVKSSRTSPAPSNHSRSRSQSDIHSPKLLDVSQPVIRSSSPSNGLITRSNNPSPSSSSSGSVQSQGQQLAKPVTPNAVLTLLQEPLSESMV</sequence>
<feature type="compositionally biased region" description="Low complexity" evidence="1">
    <location>
        <begin position="1169"/>
        <end position="1182"/>
    </location>
</feature>
<feature type="compositionally biased region" description="Basic and acidic residues" evidence="1">
    <location>
        <begin position="187"/>
        <end position="203"/>
    </location>
</feature>
<dbReference type="InterPro" id="IPR035899">
    <property type="entry name" value="DBL_dom_sf"/>
</dbReference>
<accession>A0A7J7KR70</accession>
<comment type="caution">
    <text evidence="3">The sequence shown here is derived from an EMBL/GenBank/DDBJ whole genome shotgun (WGS) entry which is preliminary data.</text>
</comment>
<dbReference type="Pfam" id="PF00621">
    <property type="entry name" value="RhoGEF"/>
    <property type="match status" value="1"/>
</dbReference>
<dbReference type="InterPro" id="IPR052231">
    <property type="entry name" value="Rho_GEF_signaling-related"/>
</dbReference>
<keyword evidence="4" id="KW-1185">Reference proteome</keyword>
<organism evidence="3 4">
    <name type="scientific">Bugula neritina</name>
    <name type="common">Brown bryozoan</name>
    <name type="synonym">Sertularia neritina</name>
    <dbReference type="NCBI Taxonomy" id="10212"/>
    <lineage>
        <taxon>Eukaryota</taxon>
        <taxon>Metazoa</taxon>
        <taxon>Spiralia</taxon>
        <taxon>Lophotrochozoa</taxon>
        <taxon>Bryozoa</taxon>
        <taxon>Gymnolaemata</taxon>
        <taxon>Cheilostomatida</taxon>
        <taxon>Flustrina</taxon>
        <taxon>Buguloidea</taxon>
        <taxon>Bugulidae</taxon>
        <taxon>Bugula</taxon>
    </lineage>
</organism>
<dbReference type="CDD" id="cd00160">
    <property type="entry name" value="RhoGEF"/>
    <property type="match status" value="1"/>
</dbReference>
<dbReference type="Proteomes" id="UP000593567">
    <property type="component" value="Unassembled WGS sequence"/>
</dbReference>
<dbReference type="OrthoDB" id="6152532at2759"/>
<evidence type="ECO:0000259" key="2">
    <source>
        <dbReference type="PROSITE" id="PS50010"/>
    </source>
</evidence>
<dbReference type="InterPro" id="IPR055251">
    <property type="entry name" value="SOS1_NGEF_PH"/>
</dbReference>
<dbReference type="SUPFAM" id="SSF50729">
    <property type="entry name" value="PH domain-like"/>
    <property type="match status" value="1"/>
</dbReference>
<feature type="compositionally biased region" description="Polar residues" evidence="1">
    <location>
        <begin position="1770"/>
        <end position="1783"/>
    </location>
</feature>